<dbReference type="SMART" id="SM01373">
    <property type="entry name" value="MAGE"/>
    <property type="match status" value="1"/>
</dbReference>
<dbReference type="PANTHER" id="PTHR11736">
    <property type="entry name" value="MELANOMA-ASSOCIATED ANTIGEN MAGE ANTIGEN"/>
    <property type="match status" value="1"/>
</dbReference>
<evidence type="ECO:0000259" key="2">
    <source>
        <dbReference type="PROSITE" id="PS50838"/>
    </source>
</evidence>
<reference evidence="3" key="1">
    <citation type="submission" date="2022-03" db="EMBL/GenBank/DDBJ databases">
        <authorList>
            <person name="Alioto T."/>
            <person name="Alioto T."/>
            <person name="Gomez Garrido J."/>
        </authorList>
    </citation>
    <scope>NUCLEOTIDE SEQUENCE</scope>
</reference>
<dbReference type="InterPro" id="IPR037445">
    <property type="entry name" value="MAGE"/>
</dbReference>
<dbReference type="GO" id="GO:0005634">
    <property type="term" value="C:nucleus"/>
    <property type="evidence" value="ECO:0007669"/>
    <property type="project" value="TreeGrafter"/>
</dbReference>
<sequence length="262" mass="30397">MTQPKKRGRPSMNRDVSTLQGDDMEDDSIIQTQTPSQVQKNLDRHSPDQLNLKVGEVVQYLLIKDQKKLPIKRADIVKNVLKEFKDVYPEILLRAKKTLLEVFGFELMEVDTKIHIYILVNKLERVTGDHMRVDDHTAKLGLLTVILSLIFMKGNTAKETAIWETLRRLRVEPGEKHPDFGDVKKLVTDEFVKQKYLEYNKIPHTDPVEYELRWGPRAFKETSKMKILEFVSKIQQKDPKSWSTQYREAQEPAVAPSQSAGR</sequence>
<protein>
    <recommendedName>
        <fullName evidence="2">MAGE domain-containing protein</fullName>
    </recommendedName>
</protein>
<name>A0AAD1T4B0_PELCU</name>
<gene>
    <name evidence="3" type="ORF">PECUL_23A053825</name>
</gene>
<evidence type="ECO:0000313" key="4">
    <source>
        <dbReference type="Proteomes" id="UP001295444"/>
    </source>
</evidence>
<feature type="region of interest" description="Disordered" evidence="1">
    <location>
        <begin position="235"/>
        <end position="262"/>
    </location>
</feature>
<dbReference type="Gene3D" id="1.10.10.1210">
    <property type="entry name" value="MAGE homology domain, winged helix WH2 motif"/>
    <property type="match status" value="1"/>
</dbReference>
<feature type="region of interest" description="Disordered" evidence="1">
    <location>
        <begin position="1"/>
        <end position="29"/>
    </location>
</feature>
<dbReference type="Pfam" id="PF01454">
    <property type="entry name" value="MAGE"/>
    <property type="match status" value="1"/>
</dbReference>
<evidence type="ECO:0000256" key="1">
    <source>
        <dbReference type="SAM" id="MobiDB-lite"/>
    </source>
</evidence>
<dbReference type="PROSITE" id="PS50838">
    <property type="entry name" value="MAGE"/>
    <property type="match status" value="1"/>
</dbReference>
<accession>A0AAD1T4B0</accession>
<dbReference type="AlphaFoldDB" id="A0AAD1T4B0"/>
<dbReference type="Gene3D" id="1.10.10.1200">
    <property type="entry name" value="MAGE homology domain, winged helix WH1 motif"/>
    <property type="match status" value="1"/>
</dbReference>
<dbReference type="InterPro" id="IPR041898">
    <property type="entry name" value="MAGE_WH1"/>
</dbReference>
<dbReference type="InterPro" id="IPR002190">
    <property type="entry name" value="MHD_dom"/>
</dbReference>
<dbReference type="Proteomes" id="UP001295444">
    <property type="component" value="Chromosome 09"/>
</dbReference>
<dbReference type="PANTHER" id="PTHR11736:SF14">
    <property type="entry name" value="NSE3 HOMOLOG, SMC5-SMC6 COMPLEX COMPONENT"/>
    <property type="match status" value="1"/>
</dbReference>
<dbReference type="EMBL" id="OW240920">
    <property type="protein sequence ID" value="CAH2316523.1"/>
    <property type="molecule type" value="Genomic_DNA"/>
</dbReference>
<organism evidence="3 4">
    <name type="scientific">Pelobates cultripes</name>
    <name type="common">Western spadefoot toad</name>
    <dbReference type="NCBI Taxonomy" id="61616"/>
    <lineage>
        <taxon>Eukaryota</taxon>
        <taxon>Metazoa</taxon>
        <taxon>Chordata</taxon>
        <taxon>Craniata</taxon>
        <taxon>Vertebrata</taxon>
        <taxon>Euteleostomi</taxon>
        <taxon>Amphibia</taxon>
        <taxon>Batrachia</taxon>
        <taxon>Anura</taxon>
        <taxon>Pelobatoidea</taxon>
        <taxon>Pelobatidae</taxon>
        <taxon>Pelobates</taxon>
    </lineage>
</organism>
<dbReference type="FunFam" id="1.10.10.1210:FF:000001">
    <property type="entry name" value="melanoma-associated antigen D1"/>
    <property type="match status" value="1"/>
</dbReference>
<keyword evidence="4" id="KW-1185">Reference proteome</keyword>
<proteinExistence type="predicted"/>
<feature type="domain" description="MAGE" evidence="2">
    <location>
        <begin position="50"/>
        <end position="249"/>
    </location>
</feature>
<dbReference type="InterPro" id="IPR041899">
    <property type="entry name" value="MAGE_WH2"/>
</dbReference>
<evidence type="ECO:0000313" key="3">
    <source>
        <dbReference type="EMBL" id="CAH2316523.1"/>
    </source>
</evidence>